<accession>A0ABD1WZJ0</accession>
<dbReference type="Proteomes" id="UP001604277">
    <property type="component" value="Unassembled WGS sequence"/>
</dbReference>
<evidence type="ECO:0000313" key="2">
    <source>
        <dbReference type="EMBL" id="KAL2553670.1"/>
    </source>
</evidence>
<comment type="caution">
    <text evidence="2">The sequence shown here is derived from an EMBL/GenBank/DDBJ whole genome shotgun (WGS) entry which is preliminary data.</text>
</comment>
<name>A0ABD1WZJ0_9LAMI</name>
<dbReference type="EMBL" id="JBFOLJ010000002">
    <property type="protein sequence ID" value="KAL2553670.1"/>
    <property type="molecule type" value="Genomic_DNA"/>
</dbReference>
<protein>
    <submittedName>
        <fullName evidence="2">Transcription factor APETALA2</fullName>
    </submittedName>
</protein>
<dbReference type="AlphaFoldDB" id="A0ABD1WZJ0"/>
<sequence length="118" mass="12171">MLGATTLSKIQFPSSSNGGEIRGNVGEISLSTNDQQWQTNSPQLFSTTVASSGFRQQILRPQNWLHKSGSSGGGPVAASMDATTTVPSGWGAVGALFLSTGGSVRSLSNSGKVNEVKD</sequence>
<evidence type="ECO:0000313" key="3">
    <source>
        <dbReference type="Proteomes" id="UP001604277"/>
    </source>
</evidence>
<reference evidence="3" key="1">
    <citation type="submission" date="2024-07" db="EMBL/GenBank/DDBJ databases">
        <title>Two chromosome-level genome assemblies of Korean endemic species Abeliophyllum distichum and Forsythia ovata (Oleaceae).</title>
        <authorList>
            <person name="Jang H."/>
        </authorList>
    </citation>
    <scope>NUCLEOTIDE SEQUENCE [LARGE SCALE GENOMIC DNA]</scope>
</reference>
<feature type="region of interest" description="Disordered" evidence="1">
    <location>
        <begin position="1"/>
        <end position="25"/>
    </location>
</feature>
<gene>
    <name evidence="2" type="ORF">Fot_07289</name>
</gene>
<proteinExistence type="predicted"/>
<organism evidence="2 3">
    <name type="scientific">Forsythia ovata</name>
    <dbReference type="NCBI Taxonomy" id="205694"/>
    <lineage>
        <taxon>Eukaryota</taxon>
        <taxon>Viridiplantae</taxon>
        <taxon>Streptophyta</taxon>
        <taxon>Embryophyta</taxon>
        <taxon>Tracheophyta</taxon>
        <taxon>Spermatophyta</taxon>
        <taxon>Magnoliopsida</taxon>
        <taxon>eudicotyledons</taxon>
        <taxon>Gunneridae</taxon>
        <taxon>Pentapetalae</taxon>
        <taxon>asterids</taxon>
        <taxon>lamiids</taxon>
        <taxon>Lamiales</taxon>
        <taxon>Oleaceae</taxon>
        <taxon>Forsythieae</taxon>
        <taxon>Forsythia</taxon>
    </lineage>
</organism>
<keyword evidence="3" id="KW-1185">Reference proteome</keyword>
<evidence type="ECO:0000256" key="1">
    <source>
        <dbReference type="SAM" id="MobiDB-lite"/>
    </source>
</evidence>
<feature type="compositionally biased region" description="Polar residues" evidence="1">
    <location>
        <begin position="1"/>
        <end position="18"/>
    </location>
</feature>